<keyword evidence="1" id="KW-0378">Hydrolase</keyword>
<name>A0A222FFJ8_9GAMM</name>
<dbReference type="AlphaFoldDB" id="A0A222FFJ8"/>
<dbReference type="GO" id="GO:0052689">
    <property type="term" value="F:carboxylic ester hydrolase activity"/>
    <property type="evidence" value="ECO:0007669"/>
    <property type="project" value="UniProtKB-ARBA"/>
</dbReference>
<dbReference type="InterPro" id="IPR050261">
    <property type="entry name" value="FrsA_esterase"/>
</dbReference>
<dbReference type="Gene3D" id="3.40.50.1820">
    <property type="entry name" value="alpha/beta hydrolase"/>
    <property type="match status" value="1"/>
</dbReference>
<dbReference type="EMBL" id="CP022530">
    <property type="protein sequence ID" value="ASP37540.1"/>
    <property type="molecule type" value="Genomic_DNA"/>
</dbReference>
<dbReference type="PANTHER" id="PTHR22946:SF9">
    <property type="entry name" value="POLYKETIDE TRANSFERASE AF380"/>
    <property type="match status" value="1"/>
</dbReference>
<dbReference type="Pfam" id="PF01738">
    <property type="entry name" value="DLH"/>
    <property type="match status" value="1"/>
</dbReference>
<accession>A0A222FFJ8</accession>
<reference evidence="3 4" key="1">
    <citation type="submission" date="2017-07" db="EMBL/GenBank/DDBJ databases">
        <title>Annotated genome sequence of Bacterioplanes sanyensis isolated from Red Sea.</title>
        <authorList>
            <person name="Rehman Z.U."/>
        </authorList>
    </citation>
    <scope>NUCLEOTIDE SEQUENCE [LARGE SCALE GENOMIC DNA]</scope>
    <source>
        <strain evidence="3 4">NV9</strain>
    </source>
</reference>
<protein>
    <recommendedName>
        <fullName evidence="2">Dienelactone hydrolase domain-containing protein</fullName>
    </recommendedName>
</protein>
<sequence length="306" mass="33174">MPIANTWLTYQHFIEVIIMLRNGVALLLMLALVPMAVAQARTGDIKYNLVTFTADSNDERLTIAASLAVPKSDSAVPAVIVVHGSGGIDERGSFYSQVLNQAGFATLELDMWAARGLQGGLSRPNHVRDTLPDIYAALDFLQQDERIDHNKVGLIGFSWGGVVAMLMATEDSPEAAGLSALVANYPICWAYNKVPDYDFTEVVDGKSLLIVSGQQDLYDAPGDCDALIQKLPQEDQQQIELLSLPFATHAFELPRASSEFYDPYAFRGAGGTFRFVITRLLLGAQPAIAGIFSVNICSSGLFALAR</sequence>
<gene>
    <name evidence="3" type="ORF">CHH28_02110</name>
</gene>
<dbReference type="KEGG" id="bsan:CHH28_02110"/>
<dbReference type="SUPFAM" id="SSF53474">
    <property type="entry name" value="alpha/beta-Hydrolases"/>
    <property type="match status" value="1"/>
</dbReference>
<organism evidence="3 4">
    <name type="scientific">Bacterioplanes sanyensis</name>
    <dbReference type="NCBI Taxonomy" id="1249553"/>
    <lineage>
        <taxon>Bacteria</taxon>
        <taxon>Pseudomonadati</taxon>
        <taxon>Pseudomonadota</taxon>
        <taxon>Gammaproteobacteria</taxon>
        <taxon>Oceanospirillales</taxon>
        <taxon>Oceanospirillaceae</taxon>
        <taxon>Bacterioplanes</taxon>
    </lineage>
</organism>
<evidence type="ECO:0000259" key="2">
    <source>
        <dbReference type="Pfam" id="PF01738"/>
    </source>
</evidence>
<feature type="domain" description="Dienelactone hydrolase" evidence="2">
    <location>
        <begin position="63"/>
        <end position="264"/>
    </location>
</feature>
<dbReference type="InterPro" id="IPR002471">
    <property type="entry name" value="Pept_S9_AS"/>
</dbReference>
<evidence type="ECO:0000313" key="4">
    <source>
        <dbReference type="Proteomes" id="UP000202440"/>
    </source>
</evidence>
<dbReference type="PANTHER" id="PTHR22946">
    <property type="entry name" value="DIENELACTONE HYDROLASE DOMAIN-CONTAINING PROTEIN-RELATED"/>
    <property type="match status" value="1"/>
</dbReference>
<dbReference type="Proteomes" id="UP000202440">
    <property type="component" value="Chromosome"/>
</dbReference>
<dbReference type="InterPro" id="IPR029058">
    <property type="entry name" value="AB_hydrolase_fold"/>
</dbReference>
<keyword evidence="4" id="KW-1185">Reference proteome</keyword>
<dbReference type="GO" id="GO:0004252">
    <property type="term" value="F:serine-type endopeptidase activity"/>
    <property type="evidence" value="ECO:0007669"/>
    <property type="project" value="InterPro"/>
</dbReference>
<proteinExistence type="predicted"/>
<dbReference type="PROSITE" id="PS00708">
    <property type="entry name" value="PRO_ENDOPEP_SER"/>
    <property type="match status" value="1"/>
</dbReference>
<evidence type="ECO:0000256" key="1">
    <source>
        <dbReference type="ARBA" id="ARBA00022801"/>
    </source>
</evidence>
<dbReference type="GO" id="GO:0006508">
    <property type="term" value="P:proteolysis"/>
    <property type="evidence" value="ECO:0007669"/>
    <property type="project" value="InterPro"/>
</dbReference>
<dbReference type="InterPro" id="IPR002925">
    <property type="entry name" value="Dienelactn_hydro"/>
</dbReference>
<evidence type="ECO:0000313" key="3">
    <source>
        <dbReference type="EMBL" id="ASP37540.1"/>
    </source>
</evidence>